<protein>
    <recommendedName>
        <fullName evidence="7">H/ACA ribonucleoprotein complex subunit</fullName>
    </recommendedName>
</protein>
<keyword evidence="2 7" id="KW-0690">Ribosome biogenesis</keyword>
<feature type="compositionally biased region" description="Low complexity" evidence="8">
    <location>
        <begin position="64"/>
        <end position="75"/>
    </location>
</feature>
<proteinExistence type="inferred from homology"/>
<organism evidence="9 10">
    <name type="scientific">Coemansia spiralis</name>
    <dbReference type="NCBI Taxonomy" id="417178"/>
    <lineage>
        <taxon>Eukaryota</taxon>
        <taxon>Fungi</taxon>
        <taxon>Fungi incertae sedis</taxon>
        <taxon>Zoopagomycota</taxon>
        <taxon>Kickxellomycotina</taxon>
        <taxon>Kickxellomycetes</taxon>
        <taxon>Kickxellales</taxon>
        <taxon>Kickxellaceae</taxon>
        <taxon>Coemansia</taxon>
    </lineage>
</organism>
<feature type="region of interest" description="Disordered" evidence="8">
    <location>
        <begin position="262"/>
        <end position="287"/>
    </location>
</feature>
<feature type="region of interest" description="Disordered" evidence="8">
    <location>
        <begin position="1"/>
        <end position="27"/>
    </location>
</feature>
<feature type="region of interest" description="Disordered" evidence="8">
    <location>
        <begin position="94"/>
        <end position="113"/>
    </location>
</feature>
<evidence type="ECO:0000313" key="10">
    <source>
        <dbReference type="Proteomes" id="UP001151516"/>
    </source>
</evidence>
<gene>
    <name evidence="9" type="ORF">IWW39_002042</name>
</gene>
<feature type="compositionally biased region" description="Low complexity" evidence="8">
    <location>
        <begin position="265"/>
        <end position="287"/>
    </location>
</feature>
<dbReference type="OrthoDB" id="21550at2759"/>
<dbReference type="InterPro" id="IPR007504">
    <property type="entry name" value="H/ACA_rnp_Gar1/Naf1"/>
</dbReference>
<keyword evidence="5 7" id="KW-0694">RNA-binding</keyword>
<comment type="subcellular location">
    <subcellularLocation>
        <location evidence="7">Nucleus</location>
        <location evidence="7">Nucleolus</location>
    </subcellularLocation>
</comment>
<dbReference type="Gene3D" id="2.40.10.230">
    <property type="entry name" value="Probable tRNA pseudouridine synthase domain"/>
    <property type="match status" value="1"/>
</dbReference>
<keyword evidence="10" id="KW-1185">Reference proteome</keyword>
<dbReference type="PANTHER" id="PTHR31633:SF1">
    <property type="entry name" value="H_ACA RIBONUCLEOPROTEIN COMPLEX NON-CORE SUBUNIT NAF1"/>
    <property type="match status" value="1"/>
</dbReference>
<keyword evidence="3 7" id="KW-0698">rRNA processing</keyword>
<evidence type="ECO:0000256" key="6">
    <source>
        <dbReference type="ARBA" id="ARBA00023242"/>
    </source>
</evidence>
<accession>A0A9W8GLP0</accession>
<evidence type="ECO:0000256" key="2">
    <source>
        <dbReference type="ARBA" id="ARBA00022517"/>
    </source>
</evidence>
<keyword evidence="7" id="KW-0687">Ribonucleoprotein</keyword>
<comment type="subunit">
    <text evidence="7">Component of the small nucleolar ribonucleoprotein particles containing H/ACA-type snoRNAs (H/ACA snoRNPs).</text>
</comment>
<dbReference type="GO" id="GO:0003723">
    <property type="term" value="F:RNA binding"/>
    <property type="evidence" value="ECO:0007669"/>
    <property type="project" value="UniProtKB-KW"/>
</dbReference>
<reference evidence="9" key="1">
    <citation type="submission" date="2022-07" db="EMBL/GenBank/DDBJ databases">
        <title>Phylogenomic reconstructions and comparative analyses of Kickxellomycotina fungi.</title>
        <authorList>
            <person name="Reynolds N.K."/>
            <person name="Stajich J.E."/>
            <person name="Barry K."/>
            <person name="Grigoriev I.V."/>
            <person name="Crous P."/>
            <person name="Smith M.E."/>
        </authorList>
    </citation>
    <scope>NUCLEOTIDE SEQUENCE</scope>
    <source>
        <strain evidence="9">CBS 109367</strain>
    </source>
</reference>
<dbReference type="GO" id="GO:0001522">
    <property type="term" value="P:pseudouridine synthesis"/>
    <property type="evidence" value="ECO:0007669"/>
    <property type="project" value="InterPro"/>
</dbReference>
<dbReference type="Pfam" id="PF04410">
    <property type="entry name" value="Gar1"/>
    <property type="match status" value="1"/>
</dbReference>
<dbReference type="PANTHER" id="PTHR31633">
    <property type="entry name" value="H/ACA RIBONUCLEOPROTEIN COMPLEX NON-CORE SUBUNIT NAF1"/>
    <property type="match status" value="1"/>
</dbReference>
<evidence type="ECO:0000256" key="4">
    <source>
        <dbReference type="ARBA" id="ARBA00022553"/>
    </source>
</evidence>
<dbReference type="InterPro" id="IPR040309">
    <property type="entry name" value="Naf1"/>
</dbReference>
<dbReference type="GO" id="GO:0000493">
    <property type="term" value="P:box H/ACA snoRNP assembly"/>
    <property type="evidence" value="ECO:0007669"/>
    <property type="project" value="InterPro"/>
</dbReference>
<dbReference type="AlphaFoldDB" id="A0A9W8GLP0"/>
<keyword evidence="6 7" id="KW-0539">Nucleus</keyword>
<name>A0A9W8GLP0_9FUNG</name>
<comment type="function">
    <text evidence="7">Required for ribosome biogenesis. Part of a complex which catalyzes pseudouridylation of rRNA. This involves the isomerization of uridine such that the ribose is subsequently attached to C5, instead of the normal N1. Pseudouridine ("psi") residues may serve to stabilize the conformation of rRNAs.</text>
</comment>
<dbReference type="InterPro" id="IPR009000">
    <property type="entry name" value="Transl_B-barrel_sf"/>
</dbReference>
<evidence type="ECO:0000256" key="7">
    <source>
        <dbReference type="RuleBase" id="RU364004"/>
    </source>
</evidence>
<dbReference type="SUPFAM" id="SSF50447">
    <property type="entry name" value="Translation proteins"/>
    <property type="match status" value="1"/>
</dbReference>
<comment type="similarity">
    <text evidence="1">Belongs to the NAF1 family.</text>
</comment>
<evidence type="ECO:0000256" key="3">
    <source>
        <dbReference type="ARBA" id="ARBA00022552"/>
    </source>
</evidence>
<evidence type="ECO:0000256" key="5">
    <source>
        <dbReference type="ARBA" id="ARBA00022884"/>
    </source>
</evidence>
<comment type="caution">
    <text evidence="9">The sequence shown here is derived from an EMBL/GenBank/DDBJ whole genome shotgun (WGS) entry which is preliminary data.</text>
</comment>
<dbReference type="InterPro" id="IPR038664">
    <property type="entry name" value="Gar1/Naf1_Cbf5-bd_sf"/>
</dbReference>
<keyword evidence="4" id="KW-0597">Phosphoprotein</keyword>
<comment type="similarity">
    <text evidence="7">Belongs to the GAR1 family.</text>
</comment>
<dbReference type="EMBL" id="JANBTX010000041">
    <property type="protein sequence ID" value="KAJ2688645.1"/>
    <property type="molecule type" value="Genomic_DNA"/>
</dbReference>
<evidence type="ECO:0000313" key="9">
    <source>
        <dbReference type="EMBL" id="KAJ2688645.1"/>
    </source>
</evidence>
<dbReference type="Proteomes" id="UP001151516">
    <property type="component" value="Unassembled WGS sequence"/>
</dbReference>
<evidence type="ECO:0000256" key="1">
    <source>
        <dbReference type="ARBA" id="ARBA00009801"/>
    </source>
</evidence>
<feature type="region of interest" description="Disordered" evidence="8">
    <location>
        <begin position="41"/>
        <end position="85"/>
    </location>
</feature>
<dbReference type="GO" id="GO:0005732">
    <property type="term" value="C:sno(s)RNA-containing ribonucleoprotein complex"/>
    <property type="evidence" value="ECO:0007669"/>
    <property type="project" value="InterPro"/>
</dbReference>
<evidence type="ECO:0000256" key="8">
    <source>
        <dbReference type="SAM" id="MobiDB-lite"/>
    </source>
</evidence>
<dbReference type="GO" id="GO:0006364">
    <property type="term" value="P:rRNA processing"/>
    <property type="evidence" value="ECO:0007669"/>
    <property type="project" value="UniProtKB-KW"/>
</dbReference>
<dbReference type="GO" id="GO:0005730">
    <property type="term" value="C:nucleolus"/>
    <property type="evidence" value="ECO:0007669"/>
    <property type="project" value="UniProtKB-SubCell"/>
</dbReference>
<sequence length="317" mass="34743">MDNIDNLADVGTARMDEDQPTNSAQVDECIARLLQTVKEVNDTIAKPSSPKADEEPGTIGDNNSESSELDSSSSDSDMEDESEDDRTNMLKMIAEGDDDDEDQLPNNSVPVTRNEVLDPQIPELTMTELPDTAQLTSLGAIHSIVANSVIIQAHISGERHVLDSESVLCFDDRRVLGLVYDVFGPVSRPMYTVRFRGEIDPSQVVVGRRVFFSPGWVRMLVTEKLRVRGTDASNEYDEEVGEDGMEFSDDEEELMHRRKAKKARQLAAQNRAQNAGAAAPQSAAAVPPLAVADATAAPQNARKLQSYQDLYDADLGF</sequence>